<sequence>MHHCAEDDRRVIEKHSFHSSLSQIRDELSRTLATICQDQQEALEQMAEMIGGAERIFVLGAGRSGLALQMTAMRLMHLGKEAYVVGETTTPAIRGGDVLLTASGSGTTGSVVRAAEQARGAGATVVCFTARQHSPLGELAAAAVLIPAAEKLDRSGAASAQYAGSLFEQAVVIAGDALFHALWQRSGRSADELWPRHANIE</sequence>
<name>A0A7X8YDA3_9MICC</name>
<gene>
    <name evidence="3" type="primary">hxlB</name>
    <name evidence="3" type="ORF">HGQ17_04285</name>
</gene>
<dbReference type="Pfam" id="PF01380">
    <property type="entry name" value="SIS"/>
    <property type="match status" value="1"/>
</dbReference>
<comment type="similarity">
    <text evidence="1">Belongs to the SIS family. PHI subfamily.</text>
</comment>
<dbReference type="GO" id="GO:0097367">
    <property type="term" value="F:carbohydrate derivative binding"/>
    <property type="evidence" value="ECO:0007669"/>
    <property type="project" value="InterPro"/>
</dbReference>
<evidence type="ECO:0000259" key="2">
    <source>
        <dbReference type="PROSITE" id="PS51464"/>
    </source>
</evidence>
<feature type="domain" description="SIS" evidence="2">
    <location>
        <begin position="46"/>
        <end position="188"/>
    </location>
</feature>
<keyword evidence="4" id="KW-1185">Reference proteome</keyword>
<dbReference type="SUPFAM" id="SSF53697">
    <property type="entry name" value="SIS domain"/>
    <property type="match status" value="1"/>
</dbReference>
<dbReference type="Proteomes" id="UP000523139">
    <property type="component" value="Unassembled WGS sequence"/>
</dbReference>
<organism evidence="3 4">
    <name type="scientific">Nesterenkonia sedimenti</name>
    <dbReference type="NCBI Taxonomy" id="1463632"/>
    <lineage>
        <taxon>Bacteria</taxon>
        <taxon>Bacillati</taxon>
        <taxon>Actinomycetota</taxon>
        <taxon>Actinomycetes</taxon>
        <taxon>Micrococcales</taxon>
        <taxon>Micrococcaceae</taxon>
        <taxon>Nesterenkonia</taxon>
    </lineage>
</organism>
<evidence type="ECO:0000313" key="3">
    <source>
        <dbReference type="EMBL" id="NLS09235.1"/>
    </source>
</evidence>
<keyword evidence="3" id="KW-0413">Isomerase</keyword>
<accession>A0A7X8YDA3</accession>
<dbReference type="GO" id="GO:0016853">
    <property type="term" value="F:isomerase activity"/>
    <property type="evidence" value="ECO:0007669"/>
    <property type="project" value="UniProtKB-KW"/>
</dbReference>
<dbReference type="AlphaFoldDB" id="A0A7X8YDA3"/>
<comment type="caution">
    <text evidence="3">The sequence shown here is derived from an EMBL/GenBank/DDBJ whole genome shotgun (WGS) entry which is preliminary data.</text>
</comment>
<dbReference type="CDD" id="cd05005">
    <property type="entry name" value="SIS_PHI"/>
    <property type="match status" value="1"/>
</dbReference>
<proteinExistence type="inferred from homology"/>
<reference evidence="3 4" key="1">
    <citation type="submission" date="2020-04" db="EMBL/GenBank/DDBJ databases">
        <title>Nesterenkonia sp. nov., isolated from marine sediment.</title>
        <authorList>
            <person name="Zhang G."/>
        </authorList>
    </citation>
    <scope>NUCLEOTIDE SEQUENCE [LARGE SCALE GENOMIC DNA]</scope>
    <source>
        <strain evidence="3 4">MY13</strain>
    </source>
</reference>
<dbReference type="GO" id="GO:1901135">
    <property type="term" value="P:carbohydrate derivative metabolic process"/>
    <property type="evidence" value="ECO:0007669"/>
    <property type="project" value="InterPro"/>
</dbReference>
<protein>
    <submittedName>
        <fullName evidence="3">6-phospho-3-hexuloisomerase</fullName>
    </submittedName>
</protein>
<dbReference type="InterPro" id="IPR046348">
    <property type="entry name" value="SIS_dom_sf"/>
</dbReference>
<dbReference type="NCBIfam" id="TIGR03127">
    <property type="entry name" value="RuMP_HxlB"/>
    <property type="match status" value="1"/>
</dbReference>
<evidence type="ECO:0000256" key="1">
    <source>
        <dbReference type="ARBA" id="ARBA00009235"/>
    </source>
</evidence>
<dbReference type="InterPro" id="IPR017552">
    <property type="entry name" value="PHI/rmpB"/>
</dbReference>
<dbReference type="PROSITE" id="PS51464">
    <property type="entry name" value="SIS"/>
    <property type="match status" value="1"/>
</dbReference>
<dbReference type="PANTHER" id="PTHR43443:SF1">
    <property type="entry name" value="3-HEXULOSE-6-PHOSPHATE ISOMERASE"/>
    <property type="match status" value="1"/>
</dbReference>
<dbReference type="PANTHER" id="PTHR43443">
    <property type="entry name" value="3-HEXULOSE-6-PHOSPHATE ISOMERASE"/>
    <property type="match status" value="1"/>
</dbReference>
<dbReference type="EMBL" id="JABAHY010000002">
    <property type="protein sequence ID" value="NLS09235.1"/>
    <property type="molecule type" value="Genomic_DNA"/>
</dbReference>
<dbReference type="Gene3D" id="3.40.50.10490">
    <property type="entry name" value="Glucose-6-phosphate isomerase like protein, domain 1"/>
    <property type="match status" value="1"/>
</dbReference>
<evidence type="ECO:0000313" key="4">
    <source>
        <dbReference type="Proteomes" id="UP000523139"/>
    </source>
</evidence>
<dbReference type="InterPro" id="IPR001347">
    <property type="entry name" value="SIS_dom"/>
</dbReference>